<evidence type="ECO:0008006" key="5">
    <source>
        <dbReference type="Google" id="ProtNLM"/>
    </source>
</evidence>
<dbReference type="InterPro" id="IPR025558">
    <property type="entry name" value="DUF4283"/>
</dbReference>
<dbReference type="OMA" id="TITCLME"/>
<evidence type="ECO:0000313" key="3">
    <source>
        <dbReference type="EMBL" id="KAF8378821.1"/>
    </source>
</evidence>
<dbReference type="PANTHER" id="PTHR47723:SF19">
    <property type="entry name" value="POLYNUCLEOTIDYL TRANSFERASE, RIBONUCLEASE H-LIKE SUPERFAMILY PROTEIN"/>
    <property type="match status" value="1"/>
</dbReference>
<dbReference type="PANTHER" id="PTHR47723">
    <property type="entry name" value="OS05G0353850 PROTEIN"/>
    <property type="match status" value="1"/>
</dbReference>
<dbReference type="EMBL" id="JABCRI010000023">
    <property type="protein sequence ID" value="KAF8378821.1"/>
    <property type="molecule type" value="Genomic_DNA"/>
</dbReference>
<dbReference type="Gene3D" id="1.20.1280.50">
    <property type="match status" value="1"/>
</dbReference>
<dbReference type="CDD" id="cd06222">
    <property type="entry name" value="RNase_H_like"/>
    <property type="match status" value="1"/>
</dbReference>
<accession>A0A835D2E7</accession>
<dbReference type="Gene3D" id="3.60.10.10">
    <property type="entry name" value="Endonuclease/exonuclease/phosphatase"/>
    <property type="match status" value="1"/>
</dbReference>
<dbReference type="InterPro" id="IPR001810">
    <property type="entry name" value="F-box_dom"/>
</dbReference>
<gene>
    <name evidence="3" type="ORF">HHK36_030170</name>
</gene>
<dbReference type="SUPFAM" id="SSF53098">
    <property type="entry name" value="Ribonuclease H-like"/>
    <property type="match status" value="1"/>
</dbReference>
<sequence>MGCLPYDIMLDILSRLSVKTLAKFRCVSKQWSYSFSDPHFLDLYCRQATNEQTLFLFIRGSEEILGKGCTLYLSSIDDSGRVRDIFSKAIRSSRYWLNDRSISGLICINGGQDIYVCNPFTREFVTLPEGSPNSVSNYQVIGFGYLPSTKEYKVVRLFYRSYQYFDTGCVYEIGCDVFSITDGGKGSNSWRLLDQICPYQVYFLSTFINGSLHWIIRDDCCRHEGVMILSLDIQSEKFRVLPHPQGLDIGIDKYLGVVRDFLCISQFALPLMEEMDIWMLKDYDDQVAGGALTYQEKQNPPVTFVAGGMGSDLHVGGSDVAGETKQSAITFAQALQRPLPQPKFRVPLRKPEKINGDLGFVFSDIEMERAAEDMKFALILKFTTTRPSIDVLRMKIIKTWGFSEEPMVSFMDNYHVLLHLANEKDYLHAWAREGRVVAGCQFRLFNWTVEFDVSKEPSTAPQWIFLPGLPLHLYRLDCLQSLATRFGRFLGTDNATLYRTRATGARLCVEVDLQDEPVEGFPIVVGKKTQIWQRVVYEKRGFYCKKYFRQGHTEVVCRVGIRPKAKVENKKGPSAGGKKGEDKIWKEVGRKPNVLEEGEVENVDVDAHVNKKDEQELELVMDKGKQIVVEGSAKLVLDSGCGAGRSKHLLEVDGVDVSLTMGGDSVNTDEDIVNVETVAPIRIEEMDVTCEGVRDAGAVLSSVGGSKHLLAVDGVEVRLPRGADTVNGAEDINNGYVEPAVLFRFEEMDVPIQGVRVAGVVLDSVDPCNVDKGEIEKVDGVGLGMNSFAVLSEEDNSTEVDCAKDYYSDPGTQQGASGNKVDKIQRWALRLGFNKSASNIDEGGKVWLCWRDELNMDLISITNQSFSGLFSTNGSILLATFVYAKCSMVERRQLLDHLCSFSCPGVPWVAIGDFNSIRSDDERVGGHSRSRNAMYEFNSCINSCGLIDWKIKGKQLSWCNGQQGMARRWAKLDRLLVNNEFVVKFGDAMAQFLGRRTSDHAPILVQFVVDFSRYGPTPFRFQNMWVSHEDFLNVVERSWKEPIDRGGGLFILAGKLKRLKVQLRSWNKEVFSHVKGKIQALEEKSGGVGFRDAKSVLNGVGVSAQRRRGSTVTKMRLQDGTSLETPELIHDEAMRYFENFLSQDDQLELPCLSHLFQPVVGENEERWLRAEPTVQEIYQVVRSIPTESSPGPDGFGSLFYISCWELVREDVVSTVKEFFQGTITCLMEVLKQYEVWTGQKDMLGDQLATNVMATVGSLKENKDLLLWLPDRNGVFSTKSAWDLLRIKMPRFEWASWVWNKLLPKKMSLCIWKAVFGCLSVDEQVQKLGIPFVSCCNCCDRGMVEDLDHVLGSGQFARGLWCKVSAEMSIPFLPQQRWRERIQVWFNRASRQSQVGNIIGSIPIIVVWRLWRRRCVARMEGKFESLGVVWNSIKYWIRVVAEKVSKVNRLSTSDVAILNRLDIRIVEKRRVNTRVVRWSKSSPGRFKLNLDRSSLGNPGNGGGGGVLRDCTGKMVFAFSKSFGYCSNNEAELRVVLEGLILCKQMQCLTVDIECDSLVVVNWVLSKRCTVWYLWDFWEKLLILLEEFDFTIHHCFREANTVADCLAKNGAKGENKMFRVDGQLPKDIRGLYRLDKLGMAYLREVV</sequence>
<dbReference type="Pfam" id="PF13456">
    <property type="entry name" value="RVT_3"/>
    <property type="match status" value="1"/>
</dbReference>
<dbReference type="SMART" id="SM00256">
    <property type="entry name" value="FBOX"/>
    <property type="match status" value="1"/>
</dbReference>
<dbReference type="GO" id="GO:0004523">
    <property type="term" value="F:RNA-DNA hybrid ribonuclease activity"/>
    <property type="evidence" value="ECO:0007669"/>
    <property type="project" value="InterPro"/>
</dbReference>
<evidence type="ECO:0000259" key="1">
    <source>
        <dbReference type="PROSITE" id="PS50181"/>
    </source>
</evidence>
<protein>
    <recommendedName>
        <fullName evidence="5">F-box domain-containing protein</fullName>
    </recommendedName>
</protein>
<dbReference type="InterPro" id="IPR044730">
    <property type="entry name" value="RNase_H-like_dom_plant"/>
</dbReference>
<dbReference type="Pfam" id="PF08268">
    <property type="entry name" value="FBA_3"/>
    <property type="match status" value="1"/>
</dbReference>
<dbReference type="InterPro" id="IPR036047">
    <property type="entry name" value="F-box-like_dom_sf"/>
</dbReference>
<feature type="domain" description="F-box" evidence="1">
    <location>
        <begin position="1"/>
        <end position="43"/>
    </location>
</feature>
<organism evidence="3 4">
    <name type="scientific">Tetracentron sinense</name>
    <name type="common">Spur-leaf</name>
    <dbReference type="NCBI Taxonomy" id="13715"/>
    <lineage>
        <taxon>Eukaryota</taxon>
        <taxon>Viridiplantae</taxon>
        <taxon>Streptophyta</taxon>
        <taxon>Embryophyta</taxon>
        <taxon>Tracheophyta</taxon>
        <taxon>Spermatophyta</taxon>
        <taxon>Magnoliopsida</taxon>
        <taxon>Trochodendrales</taxon>
        <taxon>Trochodendraceae</taxon>
        <taxon>Tetracentron</taxon>
    </lineage>
</organism>
<dbReference type="InterPro" id="IPR036397">
    <property type="entry name" value="RNaseH_sf"/>
</dbReference>
<dbReference type="OrthoDB" id="1741802at2759"/>
<name>A0A835D2E7_TETSI</name>
<dbReference type="InterPro" id="IPR026960">
    <property type="entry name" value="RVT-Znf"/>
</dbReference>
<dbReference type="SUPFAM" id="SSF56219">
    <property type="entry name" value="DNase I-like"/>
    <property type="match status" value="1"/>
</dbReference>
<evidence type="ECO:0000313" key="4">
    <source>
        <dbReference type="Proteomes" id="UP000655225"/>
    </source>
</evidence>
<feature type="domain" description="RNase H type-1" evidence="2">
    <location>
        <begin position="1481"/>
        <end position="1610"/>
    </location>
</feature>
<dbReference type="CDD" id="cd22157">
    <property type="entry name" value="F-box_AtFBW1-like"/>
    <property type="match status" value="1"/>
</dbReference>
<dbReference type="InterPro" id="IPR053151">
    <property type="entry name" value="RNase_H-like"/>
</dbReference>
<dbReference type="Proteomes" id="UP000655225">
    <property type="component" value="Unassembled WGS sequence"/>
</dbReference>
<dbReference type="Pfam" id="PF00646">
    <property type="entry name" value="F-box"/>
    <property type="match status" value="1"/>
</dbReference>
<dbReference type="PROSITE" id="PS50879">
    <property type="entry name" value="RNASE_H_1"/>
    <property type="match status" value="1"/>
</dbReference>
<evidence type="ECO:0000259" key="2">
    <source>
        <dbReference type="PROSITE" id="PS50879"/>
    </source>
</evidence>
<reference evidence="3 4" key="1">
    <citation type="submission" date="2020-04" db="EMBL/GenBank/DDBJ databases">
        <title>Plant Genome Project.</title>
        <authorList>
            <person name="Zhang R.-G."/>
        </authorList>
    </citation>
    <scope>NUCLEOTIDE SEQUENCE [LARGE SCALE GENOMIC DNA]</scope>
    <source>
        <strain evidence="3">YNK0</strain>
        <tissue evidence="3">Leaf</tissue>
    </source>
</reference>
<dbReference type="InterPro" id="IPR013187">
    <property type="entry name" value="F-box-assoc_dom_typ3"/>
</dbReference>
<keyword evidence="4" id="KW-1185">Reference proteome</keyword>
<dbReference type="NCBIfam" id="TIGR01640">
    <property type="entry name" value="F_box_assoc_1"/>
    <property type="match status" value="1"/>
</dbReference>
<dbReference type="InterPro" id="IPR017451">
    <property type="entry name" value="F-box-assoc_interact_dom"/>
</dbReference>
<dbReference type="PROSITE" id="PS50181">
    <property type="entry name" value="FBOX"/>
    <property type="match status" value="1"/>
</dbReference>
<dbReference type="Pfam" id="PF13966">
    <property type="entry name" value="zf-RVT"/>
    <property type="match status" value="1"/>
</dbReference>
<comment type="caution">
    <text evidence="3">The sequence shown here is derived from an EMBL/GenBank/DDBJ whole genome shotgun (WGS) entry which is preliminary data.</text>
</comment>
<dbReference type="SUPFAM" id="SSF81383">
    <property type="entry name" value="F-box domain"/>
    <property type="match status" value="1"/>
</dbReference>
<dbReference type="InterPro" id="IPR012337">
    <property type="entry name" value="RNaseH-like_sf"/>
</dbReference>
<dbReference type="GO" id="GO:0003676">
    <property type="term" value="F:nucleic acid binding"/>
    <property type="evidence" value="ECO:0007669"/>
    <property type="project" value="InterPro"/>
</dbReference>
<proteinExistence type="predicted"/>
<dbReference type="Gene3D" id="3.30.420.10">
    <property type="entry name" value="Ribonuclease H-like superfamily/Ribonuclease H"/>
    <property type="match status" value="1"/>
</dbReference>
<dbReference type="InterPro" id="IPR036691">
    <property type="entry name" value="Endo/exonu/phosph_ase_sf"/>
</dbReference>
<dbReference type="InterPro" id="IPR002156">
    <property type="entry name" value="RNaseH_domain"/>
</dbReference>
<dbReference type="Pfam" id="PF14111">
    <property type="entry name" value="DUF4283"/>
    <property type="match status" value="1"/>
</dbReference>